<protein>
    <submittedName>
        <fullName evidence="1">Uncharacterized protein</fullName>
    </submittedName>
</protein>
<proteinExistence type="predicted"/>
<name>A0ABP0D4Z4_9PEZI</name>
<organism evidence="1 2">
    <name type="scientific">Sporothrix epigloea</name>
    <dbReference type="NCBI Taxonomy" id="1892477"/>
    <lineage>
        <taxon>Eukaryota</taxon>
        <taxon>Fungi</taxon>
        <taxon>Dikarya</taxon>
        <taxon>Ascomycota</taxon>
        <taxon>Pezizomycotina</taxon>
        <taxon>Sordariomycetes</taxon>
        <taxon>Sordariomycetidae</taxon>
        <taxon>Ophiostomatales</taxon>
        <taxon>Ophiostomataceae</taxon>
        <taxon>Sporothrix</taxon>
    </lineage>
</organism>
<accession>A0ABP0D4Z4</accession>
<dbReference type="EMBL" id="CAWUOM010000003">
    <property type="protein sequence ID" value="CAK7263152.1"/>
    <property type="molecule type" value="Genomic_DNA"/>
</dbReference>
<evidence type="ECO:0000313" key="1">
    <source>
        <dbReference type="EMBL" id="CAK7263152.1"/>
    </source>
</evidence>
<comment type="caution">
    <text evidence="1">The sequence shown here is derived from an EMBL/GenBank/DDBJ whole genome shotgun (WGS) entry which is preliminary data.</text>
</comment>
<reference evidence="1 2" key="1">
    <citation type="submission" date="2024-01" db="EMBL/GenBank/DDBJ databases">
        <authorList>
            <person name="Allen C."/>
            <person name="Tagirdzhanova G."/>
        </authorList>
    </citation>
    <scope>NUCLEOTIDE SEQUENCE [LARGE SCALE GENOMIC DNA]</scope>
    <source>
        <strain evidence="1 2">CBS 573.63</strain>
    </source>
</reference>
<evidence type="ECO:0000313" key="2">
    <source>
        <dbReference type="Proteomes" id="UP001642501"/>
    </source>
</evidence>
<dbReference type="Proteomes" id="UP001642501">
    <property type="component" value="Unassembled WGS sequence"/>
</dbReference>
<keyword evidence="2" id="KW-1185">Reference proteome</keyword>
<sequence length="348" mass="38820">MAPWLRMNTLVPQAERPPFKSTGNITVFTPHDTPYMPQQGHTMADGVSHGLHKDIQAIVTAYTIVAKEAPRAQPFATLFSGVPHRRFAKAVDAMSRMPKEWRFGLHHLHTQVCNAIVQYLAVNDRRVEARTLAKRANMLAFPAGMALIHPFAIPVDSPRPSAATINSHIVSCPAGIECKTGYGALCLYLEQLGHRITGRLFDICAFAVSQEMIDRFERDLILSDSAAEKAVRASSLKDIFQLECEIGWFASDVDCLEPVLRARAVEPIPEVIILIEDEEEKTTVEAEEVSAEDEKLCRDSLTPEIDEDGTWDDLAALFKFLDRKLKGKLPGAYDSSRRSGWITHRVTK</sequence>
<gene>
    <name evidence="1" type="ORF">SEPCBS57363_000422</name>
</gene>